<organism evidence="1">
    <name type="scientific">Anguilla anguilla</name>
    <name type="common">European freshwater eel</name>
    <name type="synonym">Muraena anguilla</name>
    <dbReference type="NCBI Taxonomy" id="7936"/>
    <lineage>
        <taxon>Eukaryota</taxon>
        <taxon>Metazoa</taxon>
        <taxon>Chordata</taxon>
        <taxon>Craniata</taxon>
        <taxon>Vertebrata</taxon>
        <taxon>Euteleostomi</taxon>
        <taxon>Actinopterygii</taxon>
        <taxon>Neopterygii</taxon>
        <taxon>Teleostei</taxon>
        <taxon>Anguilliformes</taxon>
        <taxon>Anguillidae</taxon>
        <taxon>Anguilla</taxon>
    </lineage>
</organism>
<reference evidence="1" key="2">
    <citation type="journal article" date="2015" name="Fish Shellfish Immunol.">
        <title>Early steps in the European eel (Anguilla anguilla)-Vibrio vulnificus interaction in the gills: Role of the RtxA13 toxin.</title>
        <authorList>
            <person name="Callol A."/>
            <person name="Pajuelo D."/>
            <person name="Ebbesson L."/>
            <person name="Teles M."/>
            <person name="MacKenzie S."/>
            <person name="Amaro C."/>
        </authorList>
    </citation>
    <scope>NUCLEOTIDE SEQUENCE</scope>
</reference>
<dbReference type="AlphaFoldDB" id="A0A0E9VMA8"/>
<sequence length="36" mass="4194">MPIILDEMLAVRCPHSFGHIVYQGLVTVHRTDLRFK</sequence>
<name>A0A0E9VMA8_ANGAN</name>
<protein>
    <submittedName>
        <fullName evidence="1">Uncharacterized protein</fullName>
    </submittedName>
</protein>
<dbReference type="EMBL" id="GBXM01030032">
    <property type="protein sequence ID" value="JAH78545.1"/>
    <property type="molecule type" value="Transcribed_RNA"/>
</dbReference>
<evidence type="ECO:0000313" key="1">
    <source>
        <dbReference type="EMBL" id="JAH78545.1"/>
    </source>
</evidence>
<proteinExistence type="predicted"/>
<reference evidence="1" key="1">
    <citation type="submission" date="2014-11" db="EMBL/GenBank/DDBJ databases">
        <authorList>
            <person name="Amaro Gonzalez C."/>
        </authorList>
    </citation>
    <scope>NUCLEOTIDE SEQUENCE</scope>
</reference>
<accession>A0A0E9VMA8</accession>